<sequence length="155" mass="17010">MPQGDRVIDAMRVYSADYSEMTHHFARWLGVHTADAAAFAEILSAQRAGAPLTPIKLSKRIGLTSGATATLLNRLEGAGLVARSREHSDRRRVTLRATPGSGRDASVVFEPVAERVGAMMNEYPAEFLKDVESFLDHLHSVLREAIRTLQETAPK</sequence>
<organism evidence="2 3">
    <name type="scientific">Sphaerisporangium corydalis</name>
    <dbReference type="NCBI Taxonomy" id="1441875"/>
    <lineage>
        <taxon>Bacteria</taxon>
        <taxon>Bacillati</taxon>
        <taxon>Actinomycetota</taxon>
        <taxon>Actinomycetes</taxon>
        <taxon>Streptosporangiales</taxon>
        <taxon>Streptosporangiaceae</taxon>
        <taxon>Sphaerisporangium</taxon>
    </lineage>
</organism>
<dbReference type="InterPro" id="IPR039422">
    <property type="entry name" value="MarR/SlyA-like"/>
</dbReference>
<accession>A0ABV9ET61</accession>
<dbReference type="InterPro" id="IPR036390">
    <property type="entry name" value="WH_DNA-bd_sf"/>
</dbReference>
<dbReference type="InterPro" id="IPR000835">
    <property type="entry name" value="HTH_MarR-typ"/>
</dbReference>
<gene>
    <name evidence="2" type="ORF">ACFO8L_37965</name>
</gene>
<dbReference type="PANTHER" id="PTHR33164:SF106">
    <property type="entry name" value="TRANSCRIPTIONAL REGULATORY PROTEIN"/>
    <property type="match status" value="1"/>
</dbReference>
<dbReference type="SUPFAM" id="SSF46785">
    <property type="entry name" value="Winged helix' DNA-binding domain"/>
    <property type="match status" value="1"/>
</dbReference>
<proteinExistence type="predicted"/>
<dbReference type="RefSeq" id="WP_262846104.1">
    <property type="nucleotide sequence ID" value="NZ_JANZYP010000044.1"/>
</dbReference>
<comment type="caution">
    <text evidence="2">The sequence shown here is derived from an EMBL/GenBank/DDBJ whole genome shotgun (WGS) entry which is preliminary data.</text>
</comment>
<dbReference type="Proteomes" id="UP001595891">
    <property type="component" value="Unassembled WGS sequence"/>
</dbReference>
<dbReference type="Pfam" id="PF01047">
    <property type="entry name" value="MarR"/>
    <property type="match status" value="1"/>
</dbReference>
<dbReference type="InterPro" id="IPR036388">
    <property type="entry name" value="WH-like_DNA-bd_sf"/>
</dbReference>
<dbReference type="EMBL" id="JBHSFN010000039">
    <property type="protein sequence ID" value="MFC4591925.1"/>
    <property type="molecule type" value="Genomic_DNA"/>
</dbReference>
<dbReference type="SMART" id="SM00347">
    <property type="entry name" value="HTH_MARR"/>
    <property type="match status" value="1"/>
</dbReference>
<evidence type="ECO:0000259" key="1">
    <source>
        <dbReference type="SMART" id="SM00347"/>
    </source>
</evidence>
<keyword evidence="3" id="KW-1185">Reference proteome</keyword>
<dbReference type="Gene3D" id="1.10.10.10">
    <property type="entry name" value="Winged helix-like DNA-binding domain superfamily/Winged helix DNA-binding domain"/>
    <property type="match status" value="1"/>
</dbReference>
<name>A0ABV9ET61_9ACTN</name>
<evidence type="ECO:0000313" key="2">
    <source>
        <dbReference type="EMBL" id="MFC4591925.1"/>
    </source>
</evidence>
<dbReference type="PANTHER" id="PTHR33164">
    <property type="entry name" value="TRANSCRIPTIONAL REGULATOR, MARR FAMILY"/>
    <property type="match status" value="1"/>
</dbReference>
<protein>
    <submittedName>
        <fullName evidence="2">MarR family transcriptional regulator</fullName>
    </submittedName>
</protein>
<feature type="domain" description="HTH marR-type" evidence="1">
    <location>
        <begin position="27"/>
        <end position="128"/>
    </location>
</feature>
<evidence type="ECO:0000313" key="3">
    <source>
        <dbReference type="Proteomes" id="UP001595891"/>
    </source>
</evidence>
<reference evidence="3" key="1">
    <citation type="journal article" date="2019" name="Int. J. Syst. Evol. Microbiol.">
        <title>The Global Catalogue of Microorganisms (GCM) 10K type strain sequencing project: providing services to taxonomists for standard genome sequencing and annotation.</title>
        <authorList>
            <consortium name="The Broad Institute Genomics Platform"/>
            <consortium name="The Broad Institute Genome Sequencing Center for Infectious Disease"/>
            <person name="Wu L."/>
            <person name="Ma J."/>
        </authorList>
    </citation>
    <scope>NUCLEOTIDE SEQUENCE [LARGE SCALE GENOMIC DNA]</scope>
    <source>
        <strain evidence="3">CCUG 49560</strain>
    </source>
</reference>